<dbReference type="PANTHER" id="PTHR34351">
    <property type="entry name" value="SLR1927 PROTEIN-RELATED"/>
    <property type="match status" value="1"/>
</dbReference>
<gene>
    <name evidence="2" type="ORF">DFQ14_107173</name>
</gene>
<dbReference type="OrthoDB" id="9812729at2"/>
<reference evidence="2 3" key="1">
    <citation type="submission" date="2018-07" db="EMBL/GenBank/DDBJ databases">
        <title>Genomic Encyclopedia of Type Strains, Phase III (KMG-III): the genomes of soil and plant-associated and newly described type strains.</title>
        <authorList>
            <person name="Whitman W."/>
        </authorList>
    </citation>
    <scope>NUCLEOTIDE SEQUENCE [LARGE SCALE GENOMIC DNA]</scope>
    <source>
        <strain evidence="2 3">CECT 8575</strain>
    </source>
</reference>
<feature type="domain" description="DUF58" evidence="1">
    <location>
        <begin position="198"/>
        <end position="283"/>
    </location>
</feature>
<organism evidence="2 3">
    <name type="scientific">Halopolyspora algeriensis</name>
    <dbReference type="NCBI Taxonomy" id="1500506"/>
    <lineage>
        <taxon>Bacteria</taxon>
        <taxon>Bacillati</taxon>
        <taxon>Actinomycetota</taxon>
        <taxon>Actinomycetes</taxon>
        <taxon>Actinomycetes incertae sedis</taxon>
        <taxon>Halopolyspora</taxon>
    </lineage>
</organism>
<dbReference type="Pfam" id="PF01882">
    <property type="entry name" value="DUF58"/>
    <property type="match status" value="1"/>
</dbReference>
<dbReference type="Proteomes" id="UP000253495">
    <property type="component" value="Unassembled WGS sequence"/>
</dbReference>
<accession>A0A368VV17</accession>
<evidence type="ECO:0000313" key="3">
    <source>
        <dbReference type="Proteomes" id="UP000253495"/>
    </source>
</evidence>
<dbReference type="RefSeq" id="WP_114453473.1">
    <property type="nucleotide sequence ID" value="NZ_QPJC01000007.1"/>
</dbReference>
<comment type="caution">
    <text evidence="2">The sequence shown here is derived from an EMBL/GenBank/DDBJ whole genome shotgun (WGS) entry which is preliminary data.</text>
</comment>
<evidence type="ECO:0000313" key="2">
    <source>
        <dbReference type="EMBL" id="RCW43283.1"/>
    </source>
</evidence>
<name>A0A368VV17_9ACTN</name>
<sequence>MLRSLTLRGRCLLAAGTAAALCAIVLDERDLLRVAAFVAALPLLAMWLSGRTRVALGARREVDPGRVAVGSDTTVRLHLGGRGRLPAAGLYLEDGVPYALGGRPHLRLDRPPGQHGTVVEYRIRPALRGIHRIGPLHTRVRDPFGLAESENELAGHSRLVAVPRVVSLTGLPAGSGLGAGEDGDRRLRAGHGEDDTMVREYRHGDDMRRVHWKMTARRDELMVRLEERPRHGGVTVLIDHRAAAHRGTGAQSSIEWAISAAASICLQLHARGQRVRLVTVDGSPLTGGVDGYSGGDGDTAVLDALAALQPSPRRDLMCGTDPGAGQELIAVLGSTTATGVTELTKLRPHGAHSRAVLLNVRRWSGESTDGGFDTGETASRLRASGWTVATADGPDSSIAAVWDHLCRQSSPMQHTAVPR</sequence>
<evidence type="ECO:0000259" key="1">
    <source>
        <dbReference type="Pfam" id="PF01882"/>
    </source>
</evidence>
<dbReference type="EMBL" id="QPJC01000007">
    <property type="protein sequence ID" value="RCW43283.1"/>
    <property type="molecule type" value="Genomic_DNA"/>
</dbReference>
<dbReference type="PANTHER" id="PTHR34351:SF1">
    <property type="entry name" value="SLR1927 PROTEIN"/>
    <property type="match status" value="1"/>
</dbReference>
<protein>
    <submittedName>
        <fullName evidence="2">Uncharacterized protein (DUF58 family)</fullName>
    </submittedName>
</protein>
<dbReference type="InterPro" id="IPR002881">
    <property type="entry name" value="DUF58"/>
</dbReference>
<dbReference type="AlphaFoldDB" id="A0A368VV17"/>
<proteinExistence type="predicted"/>
<keyword evidence="3" id="KW-1185">Reference proteome</keyword>